<dbReference type="InterPro" id="IPR029052">
    <property type="entry name" value="Metallo-depent_PP-like"/>
</dbReference>
<name>A0ABY7NN15_9SPHN</name>
<dbReference type="EMBL" id="CP115174">
    <property type="protein sequence ID" value="WBO22914.1"/>
    <property type="molecule type" value="Genomic_DNA"/>
</dbReference>
<keyword evidence="1" id="KW-0732">Signal</keyword>
<feature type="domain" description="Calcineurin-like phosphoesterase" evidence="2">
    <location>
        <begin position="49"/>
        <end position="263"/>
    </location>
</feature>
<feature type="chain" id="PRO_5047312935" evidence="1">
    <location>
        <begin position="20"/>
        <end position="314"/>
    </location>
</feature>
<reference evidence="3 4" key="1">
    <citation type="submission" date="2022-12" db="EMBL/GenBank/DDBJ databases">
        <title>Sphingomonas abieness sp. nov., an endophytic bacterium isolated from Abies koreana.</title>
        <authorList>
            <person name="Jiang L."/>
            <person name="Lee J."/>
        </authorList>
    </citation>
    <scope>NUCLEOTIDE SEQUENCE [LARGE SCALE GENOMIC DNA]</scope>
    <source>
        <strain evidence="4">PAMB 00755</strain>
    </source>
</reference>
<protein>
    <submittedName>
        <fullName evidence="3">Metallophosphoesterase</fullName>
    </submittedName>
</protein>
<dbReference type="InterPro" id="IPR004843">
    <property type="entry name" value="Calcineurin-like_PHP"/>
</dbReference>
<dbReference type="RefSeq" id="WP_270077553.1">
    <property type="nucleotide sequence ID" value="NZ_CP115174.1"/>
</dbReference>
<dbReference type="SUPFAM" id="SSF56300">
    <property type="entry name" value="Metallo-dependent phosphatases"/>
    <property type="match status" value="1"/>
</dbReference>
<gene>
    <name evidence="3" type="ORF">PBT88_01850</name>
</gene>
<accession>A0ABY7NN15</accession>
<keyword evidence="4" id="KW-1185">Reference proteome</keyword>
<dbReference type="PANTHER" id="PTHR16509">
    <property type="match status" value="1"/>
</dbReference>
<dbReference type="PANTHER" id="PTHR16509:SF8">
    <property type="entry name" value="MANGANESE-DEPENDENT ADP-RIBOSE_CDP-ALCOHOL DIPHOSPHATASE"/>
    <property type="match status" value="1"/>
</dbReference>
<evidence type="ECO:0000313" key="3">
    <source>
        <dbReference type="EMBL" id="WBO22914.1"/>
    </source>
</evidence>
<evidence type="ECO:0000256" key="1">
    <source>
        <dbReference type="SAM" id="SignalP"/>
    </source>
</evidence>
<dbReference type="Gene3D" id="3.60.21.10">
    <property type="match status" value="1"/>
</dbReference>
<organism evidence="3 4">
    <name type="scientific">Sphingomonas abietis</name>
    <dbReference type="NCBI Taxonomy" id="3012344"/>
    <lineage>
        <taxon>Bacteria</taxon>
        <taxon>Pseudomonadati</taxon>
        <taxon>Pseudomonadota</taxon>
        <taxon>Alphaproteobacteria</taxon>
        <taxon>Sphingomonadales</taxon>
        <taxon>Sphingomonadaceae</taxon>
        <taxon>Sphingomonas</taxon>
    </lineage>
</organism>
<dbReference type="Pfam" id="PF00149">
    <property type="entry name" value="Metallophos"/>
    <property type="match status" value="1"/>
</dbReference>
<feature type="signal peptide" evidence="1">
    <location>
        <begin position="1"/>
        <end position="19"/>
    </location>
</feature>
<dbReference type="Proteomes" id="UP001210865">
    <property type="component" value="Chromosome"/>
</dbReference>
<sequence length="314" mass="34717">MTLIMAALAALLAAGGAPATQVEPAPVSSAPVSWASVSPRPPADRPLFSIGAIADCQYADEPDAPPRLYWTCPGKLAAAVETMNGQDLASVFYLGDFIDKDWASFDRLLPIVARSRHDWHFALGNHDFAVADPLKRRVPAHLGMPHRYYSLRSHGWMFVVTDGNGLSTYAWPRASGRTRASTALHDRLYATQPTWDGGIDARQMHWLDATLARADRRGLRVMILDHFPVWPQSRYTLWNAADVLALVDRHPSVKIWLNGHDHRGGYAIRNGVHYVTMSAMLDTEKTAFARLDFYADHVLLRGAGKQADIAMPIG</sequence>
<evidence type="ECO:0000259" key="2">
    <source>
        <dbReference type="Pfam" id="PF00149"/>
    </source>
</evidence>
<evidence type="ECO:0000313" key="4">
    <source>
        <dbReference type="Proteomes" id="UP001210865"/>
    </source>
</evidence>
<proteinExistence type="predicted"/>